<dbReference type="KEGG" id="dsc:ABOD76_05475"/>
<dbReference type="InterPro" id="IPR015943">
    <property type="entry name" value="WD40/YVTN_repeat-like_dom_sf"/>
</dbReference>
<dbReference type="AlphaFoldDB" id="A0AAU7UBD0"/>
<dbReference type="RefSeq" id="WP_350243797.1">
    <property type="nucleotide sequence ID" value="NZ_CP158299.1"/>
</dbReference>
<protein>
    <submittedName>
        <fullName evidence="2">Glutaminyl-peptide cyclotransferase</fullName>
    </submittedName>
</protein>
<dbReference type="SUPFAM" id="SSF50969">
    <property type="entry name" value="YVTN repeat-like/Quinoprotein amine dehydrogenase"/>
    <property type="match status" value="1"/>
</dbReference>
<evidence type="ECO:0000256" key="1">
    <source>
        <dbReference type="SAM" id="SignalP"/>
    </source>
</evidence>
<keyword evidence="1" id="KW-0732">Signal</keyword>
<name>A0AAU7UBD0_9DEIO</name>
<dbReference type="Gene3D" id="2.130.10.10">
    <property type="entry name" value="YVTN repeat-like/Quinoprotein amine dehydrogenase"/>
    <property type="match status" value="1"/>
</dbReference>
<evidence type="ECO:0000313" key="2">
    <source>
        <dbReference type="EMBL" id="XBV85756.1"/>
    </source>
</evidence>
<gene>
    <name evidence="2" type="ORF">ABOD76_05475</name>
</gene>
<proteinExistence type="predicted"/>
<reference evidence="2" key="1">
    <citation type="submission" date="2024-06" db="EMBL/GenBank/DDBJ databases">
        <title>Draft Genome Sequence of Deinococcus sonorensis Type Strain KR-87, a Biofilm Producing Representative of the Genus Deinococcus.</title>
        <authorList>
            <person name="Boren L.S."/>
            <person name="Grosso R.A."/>
            <person name="Hugenberg-Cox A.N."/>
            <person name="Hill J.T.E."/>
            <person name="Albert C.M."/>
            <person name="Tuohy J.M."/>
        </authorList>
    </citation>
    <scope>NUCLEOTIDE SEQUENCE</scope>
    <source>
        <strain evidence="2">KR-87</strain>
    </source>
</reference>
<dbReference type="EMBL" id="CP158299">
    <property type="protein sequence ID" value="XBV85756.1"/>
    <property type="molecule type" value="Genomic_DNA"/>
</dbReference>
<organism evidence="2">
    <name type="scientific">Deinococcus sonorensis KR-87</name>
    <dbReference type="NCBI Taxonomy" id="694439"/>
    <lineage>
        <taxon>Bacteria</taxon>
        <taxon>Thermotogati</taxon>
        <taxon>Deinococcota</taxon>
        <taxon>Deinococci</taxon>
        <taxon>Deinococcales</taxon>
        <taxon>Deinococcaceae</taxon>
        <taxon>Deinococcus</taxon>
    </lineage>
</organism>
<dbReference type="GO" id="GO:0016603">
    <property type="term" value="F:glutaminyl-peptide cyclotransferase activity"/>
    <property type="evidence" value="ECO:0007669"/>
    <property type="project" value="InterPro"/>
</dbReference>
<dbReference type="InterPro" id="IPR007788">
    <property type="entry name" value="QCT"/>
</dbReference>
<sequence>MTSRLLFALTLTLVGLTQASSSRTGPLQARATPSAPAARQATPVFRPTVIARTPHDPAAFTEGFELSGDVLYESTGLEQQSEVRRTSLSTGRVLQRRSPPVSSVFGEGLTVLGGQLYQLTWKDGLAFVYDAASLRETGRFKYDGEGWGLTNDGQTLIMSNGSSALTFRDPRTFEVRRSLNVTDNGMPVTRLNELEYAGGSIWANVWLTNRIARIDPKSGRVTAWLDVSELSREAVSVSAKAGRTLSFDDVPNGIAYNRAAGTLLLTGKRWPTVFEVRVPDLGPATP</sequence>
<dbReference type="PANTHER" id="PTHR31270:SF1">
    <property type="entry name" value="GLUTAMINYL-PEPTIDE CYCLOTRANSFERASE"/>
    <property type="match status" value="1"/>
</dbReference>
<dbReference type="InterPro" id="IPR011044">
    <property type="entry name" value="Quino_amine_DH_bsu"/>
</dbReference>
<dbReference type="PANTHER" id="PTHR31270">
    <property type="entry name" value="GLUTAMINYL-PEPTIDE CYCLOTRANSFERASE"/>
    <property type="match status" value="1"/>
</dbReference>
<accession>A0AAU7UBD0</accession>
<dbReference type="Pfam" id="PF05096">
    <property type="entry name" value="Glu_cyclase_2"/>
    <property type="match status" value="1"/>
</dbReference>
<feature type="signal peptide" evidence="1">
    <location>
        <begin position="1"/>
        <end position="19"/>
    </location>
</feature>
<feature type="chain" id="PRO_5043582821" evidence="1">
    <location>
        <begin position="20"/>
        <end position="286"/>
    </location>
</feature>